<dbReference type="EMBL" id="CP019608">
    <property type="protein sequence ID" value="AQP52730.1"/>
    <property type="molecule type" value="Genomic_DNA"/>
</dbReference>
<dbReference type="Proteomes" id="UP000188235">
    <property type="component" value="Plasmid unnamed"/>
</dbReference>
<name>A0A1Q2D2T7_9ACTN</name>
<keyword evidence="3" id="KW-1185">Reference proteome</keyword>
<organism evidence="2 3">
    <name type="scientific">Tessaracoccus flavescens</name>
    <dbReference type="NCBI Taxonomy" id="399497"/>
    <lineage>
        <taxon>Bacteria</taxon>
        <taxon>Bacillati</taxon>
        <taxon>Actinomycetota</taxon>
        <taxon>Actinomycetes</taxon>
        <taxon>Propionibacteriales</taxon>
        <taxon>Propionibacteriaceae</taxon>
        <taxon>Tessaracoccus</taxon>
    </lineage>
</organism>
<dbReference type="AlphaFoldDB" id="A0A1Q2D2T7"/>
<sequence>MRPAARVWVSSSGKYDDVARLDVDEAPTSPWALYLADSAHRYRLLGLDFDDHAATGEAPAEAAQLSAMLDQAGIPHLVCASGGHAGRHIWIRLDGDGISAGEARATAAVLKARWASLDPGPLQNPAWGCLRPPGAPHKHGGHSTSLGDVDAWLTAPPASTKKWQQLAAAIAIELPDALPTGRPAPTIFPVDDDGNPYLPGARRPLSAEVRAVVDAPVDHGVDASARLRTVLVGAAAARWKLADVARELLTTPGLTHATSVRGRGRARIPRAHWQTRAVLARQWARALPRAATVASADDADFVYRASHIAQWIDDLQTRADVTVGRWTTRGGPADRRVLDALCQIALASVKATVDADIRRLALMTGLGRETVRRALHRLSDHTRGEDWITLAKPSAGTLAATWKIDPQSAIHTTLEKSGSQVRPGGLPHDPDDDDPAPDPELLGTGYRAALLAQLRTRNANLCHDVFTPHQIPTLTANLYARIPEEPQLSTLHERFGPTTPDLLALLQDLDLITYSDGTPRHSSDPVALQRAAQHLDVDGVLERRAERYRIERLVRTWFDLEVEWLRTAQAEKRGRRHLPPDQTWLVPPTATDLAGYRYPRKPGGRPDHAQAAVILDGTTRRAPRTIRPDTTSAAAAAAEVILRDAFHDLELVA</sequence>
<reference evidence="2 3" key="1">
    <citation type="journal article" date="2008" name="Int. J. Syst. Evol. Microbiol.">
        <title>Tessaracoccus flavescens sp. nov., isolated from marine sediment.</title>
        <authorList>
            <person name="Lee D.W."/>
            <person name="Lee S.D."/>
        </authorList>
    </citation>
    <scope>NUCLEOTIDE SEQUENCE [LARGE SCALE GENOMIC DNA]</scope>
    <source>
        <strain evidence="2 3">SST-39T</strain>
        <plasmid evidence="3">Plasmid</plasmid>
    </source>
</reference>
<keyword evidence="2" id="KW-0614">Plasmid</keyword>
<protein>
    <recommendedName>
        <fullName evidence="4">DNA primase/polymerase bifunctional N-terminal domain-containing protein</fullName>
    </recommendedName>
</protein>
<dbReference type="KEGG" id="tfa:BW733_17700"/>
<dbReference type="OrthoDB" id="3211423at2"/>
<geneLocation type="plasmid" evidence="2">
    <name>unnamed</name>
</geneLocation>
<gene>
    <name evidence="2" type="ORF">BW733_17700</name>
</gene>
<dbReference type="RefSeq" id="WP_077353160.1">
    <property type="nucleotide sequence ID" value="NZ_CP019608.1"/>
</dbReference>
<evidence type="ECO:0000256" key="1">
    <source>
        <dbReference type="SAM" id="MobiDB-lite"/>
    </source>
</evidence>
<evidence type="ECO:0000313" key="2">
    <source>
        <dbReference type="EMBL" id="AQP52730.1"/>
    </source>
</evidence>
<proteinExistence type="predicted"/>
<evidence type="ECO:0000313" key="3">
    <source>
        <dbReference type="Proteomes" id="UP000188235"/>
    </source>
</evidence>
<feature type="region of interest" description="Disordered" evidence="1">
    <location>
        <begin position="414"/>
        <end position="442"/>
    </location>
</feature>
<evidence type="ECO:0008006" key="4">
    <source>
        <dbReference type="Google" id="ProtNLM"/>
    </source>
</evidence>
<accession>A0A1Q2D2T7</accession>